<comment type="caution">
    <text evidence="1">The sequence shown here is derived from an EMBL/GenBank/DDBJ whole genome shotgun (WGS) entry which is preliminary data.</text>
</comment>
<gene>
    <name evidence="1" type="ORF">F8O01_13185</name>
</gene>
<proteinExistence type="predicted"/>
<reference evidence="1 2" key="1">
    <citation type="submission" date="2019-09" db="EMBL/GenBank/DDBJ databases">
        <title>Phylogeny of genus Pseudoclavibacter and closely related genus.</title>
        <authorList>
            <person name="Li Y."/>
        </authorList>
    </citation>
    <scope>NUCLEOTIDE SEQUENCE [LARGE SCALE GENOMIC DNA]</scope>
    <source>
        <strain evidence="1 2">DSM 23821</strain>
    </source>
</reference>
<accession>A0A7J5BPF0</accession>
<dbReference type="Pfam" id="PF19674">
    <property type="entry name" value="DUF6177"/>
    <property type="match status" value="1"/>
</dbReference>
<sequence length="359" mass="38806">MTEPRTTYPHPLLDARDPRKGILVTRSVAPSVHLSAGRADFLVTAERADRRVVLVTGAETVLSDHLVSLMRHTSASWGVIDAHGDARDGFTGLPLRIPEQAPLVDMLPSTTRPHPDHLRIDPEQSLRVTVIVSRRHRASAETLLGGDAERLGTRIAGAPPAGWGLHEPAGLPWDRELLTTFARNAGGGRVIITSPFEARRSTGSITARRTRHGVEEITQLTVELGLERAPYAYTRLREAIKALESLDTGVPLFAAAFADHGRADLMRDARAHVPGWPAGILIGAPATRALGIDARAVAKAYQGTVLGGRRTPSLLLDVSDTRGADAWTRLRGLIDDLGHDRISNANPELARRLFPEGNA</sequence>
<keyword evidence="2" id="KW-1185">Reference proteome</keyword>
<dbReference type="Proteomes" id="UP000467240">
    <property type="component" value="Unassembled WGS sequence"/>
</dbReference>
<dbReference type="RefSeq" id="WP_158041420.1">
    <property type="nucleotide sequence ID" value="NZ_JACCFV010000001.1"/>
</dbReference>
<organism evidence="1 2">
    <name type="scientific">Pseudoclavibacter chungangensis</name>
    <dbReference type="NCBI Taxonomy" id="587635"/>
    <lineage>
        <taxon>Bacteria</taxon>
        <taxon>Bacillati</taxon>
        <taxon>Actinomycetota</taxon>
        <taxon>Actinomycetes</taxon>
        <taxon>Micrococcales</taxon>
        <taxon>Microbacteriaceae</taxon>
        <taxon>Pseudoclavibacter</taxon>
    </lineage>
</organism>
<protein>
    <submittedName>
        <fullName evidence="1">Uncharacterized protein</fullName>
    </submittedName>
</protein>
<dbReference type="InterPro" id="IPR046175">
    <property type="entry name" value="DUF6177"/>
</dbReference>
<name>A0A7J5BPF0_9MICO</name>
<dbReference type="OrthoDB" id="5103427at2"/>
<evidence type="ECO:0000313" key="2">
    <source>
        <dbReference type="Proteomes" id="UP000467240"/>
    </source>
</evidence>
<dbReference type="EMBL" id="WBJZ01000017">
    <property type="protein sequence ID" value="KAB1654844.1"/>
    <property type="molecule type" value="Genomic_DNA"/>
</dbReference>
<evidence type="ECO:0000313" key="1">
    <source>
        <dbReference type="EMBL" id="KAB1654844.1"/>
    </source>
</evidence>
<dbReference type="AlphaFoldDB" id="A0A7J5BPF0"/>